<dbReference type="PANTHER" id="PTHR14418:SF5">
    <property type="entry name" value="CONDENSIN COMPLEX SUBUNIT 3"/>
    <property type="match status" value="1"/>
</dbReference>
<evidence type="ECO:0000256" key="8">
    <source>
        <dbReference type="SAM" id="Coils"/>
    </source>
</evidence>
<reference evidence="12 13" key="1">
    <citation type="submission" date="2019-07" db="EMBL/GenBank/DDBJ databases">
        <title>Genome assembly of two rare yeast pathogens: Diutina rugosa and Trichomonascus ciferrii.</title>
        <authorList>
            <person name="Mixao V."/>
            <person name="Saus E."/>
            <person name="Hansen A."/>
            <person name="Lass-Flor C."/>
            <person name="Gabaldon T."/>
        </authorList>
    </citation>
    <scope>NUCLEOTIDE SEQUENCE [LARGE SCALE GENOMIC DNA]</scope>
    <source>
        <strain evidence="12 13">CBS 613</strain>
    </source>
</reference>
<keyword evidence="3" id="KW-0158">Chromosome</keyword>
<keyword evidence="6" id="KW-0226">DNA condensation</keyword>
<dbReference type="InterPro" id="IPR027165">
    <property type="entry name" value="CND3"/>
</dbReference>
<dbReference type="EMBL" id="SWFT01000065">
    <property type="protein sequence ID" value="KAA8903943.1"/>
    <property type="molecule type" value="Genomic_DNA"/>
</dbReference>
<feature type="compositionally biased region" description="Acidic residues" evidence="9">
    <location>
        <begin position="495"/>
        <end position="523"/>
    </location>
</feature>
<evidence type="ECO:0000256" key="10">
    <source>
        <dbReference type="SAM" id="Phobius"/>
    </source>
</evidence>
<evidence type="ECO:0000256" key="4">
    <source>
        <dbReference type="ARBA" id="ARBA00022618"/>
    </source>
</evidence>
<proteinExistence type="inferred from homology"/>
<comment type="caution">
    <text evidence="12">The sequence shown here is derived from an EMBL/GenBank/DDBJ whole genome shotgun (WGS) entry which is preliminary data.</text>
</comment>
<dbReference type="OrthoDB" id="27187at2759"/>
<dbReference type="InterPro" id="IPR016024">
    <property type="entry name" value="ARM-type_fold"/>
</dbReference>
<name>A0A642UW17_DIURU</name>
<dbReference type="AlphaFoldDB" id="A0A642UW17"/>
<sequence length="1243" mass="142115">MPTTNRPTKSSIDAISDPAEIKSVMRHVFNDAQANASGHRKLIVVLKHLWRKSQELSATSQFIHFFTQLINYVLPCKRGEKSADRIIKFVGQFVGELSRDEDSHDSVQMVNYLMSHLIRGAHSRDKYVRYRVVQTIAHTVRSLGEIDSETFITLYDTLIEKTQDKESIVRIQAVEALSRFQGEGDDGSIGDAKKHLLTLLCDESAEVRRAVLLNLDKDSSTLPSLLARSRDISSVNRRLVFSRVVRDLGLTSLDEKQTEQLLMSGLNDRDETVKGATINLLVNGFLASCNGDIFELLSQLRPDCSEVAERVLRGIFETRPELIPTRTMDREFLQHLGIEHAFFFRVYYDFCSNKNLHEIIDQKFPDAVELSETLGRYLSLRRQMLDDNTTSTGSLREYESRLREIDNQIFHNQNLTVESGHDMEVLDKKLRAFPDFRNLKPQLEVLKLRLTQMERRESHQSSRASKVTSKRTKSRRVNHSGKGHNAGAEASGRDTEEDEEEEEEEEEKEEEEKEKEEDEDEEGKEILLNKSHNSFMDEDGDEDKEEEDEDEEDEVEDEDEEDEVEDEDEEEDDGDDGDFNDNDEDAEVSDEDDEEFGEEEEDSDANQSNHDATTEDKQLSDFKKSLRGMSKADLTKTYKQLKDKAKSMRKEVKDLNAHGLRLKEIHEEAIRLTDSFSEQKYNILLEKPKETTELEANIKDLEFIIEQLLDVAKNYDFSDELARREMMSLMRQCLTNDNLSNGLVKAAFQVIHRLSINEKDFVQLATEIITDIRDSWDDEDEEFHSAMSVMEDDDEAEEISEDDSQVQHKKRRIAPKNPPDEVVIQCLQMIQHVLEIVEEPLVNNPSLESFYYGIVNYALQQRDKYLLHTLGLRCLGLYGLISANIATNALFTFIKAMHRYGQEVCLIAIQMMVDIFATHGLSVVASEHIFQFARMFHKTLNSYRYPKLQCTVAEGLCKLLLADLFVGQGEYATTSEKELFESVLLCFFDNRIVENDELKQVLAFCIPVYAFSHPSHQIRVASVSGDCLFRLFASSDANSSDSVIPASNVVQQLIYWCDPNNLVNVKTKEVESSMAHIWQAIYFLQAVEQNTPRVVKRAILSNLMRMSISSSLQPTELEGLLSAIRETKELLLSRKDQPEFYLDKSTWRNFEIFEGMIIAAHEHSVMLHATQPSTRGSSMITSRATSTTPEPSVHDSSSSKIEHVDAKTVSEPSHAAASKSTVDESLKEIDELLEAEENVEYNI</sequence>
<keyword evidence="10" id="KW-0472">Membrane</keyword>
<evidence type="ECO:0000256" key="7">
    <source>
        <dbReference type="ARBA" id="ARBA00023306"/>
    </source>
</evidence>
<feature type="compositionally biased region" description="Basic residues" evidence="9">
    <location>
        <begin position="468"/>
        <end position="482"/>
    </location>
</feature>
<dbReference type="GO" id="GO:0000796">
    <property type="term" value="C:condensin complex"/>
    <property type="evidence" value="ECO:0007669"/>
    <property type="project" value="InterPro"/>
</dbReference>
<accession>A0A642UW17</accession>
<evidence type="ECO:0000256" key="5">
    <source>
        <dbReference type="ARBA" id="ARBA00022776"/>
    </source>
</evidence>
<dbReference type="SUPFAM" id="SSF48371">
    <property type="entry name" value="ARM repeat"/>
    <property type="match status" value="1"/>
</dbReference>
<keyword evidence="8" id="KW-0175">Coiled coil</keyword>
<keyword evidence="13" id="KW-1185">Reference proteome</keyword>
<feature type="region of interest" description="Disordered" evidence="9">
    <location>
        <begin position="453"/>
        <end position="625"/>
    </location>
</feature>
<evidence type="ECO:0000313" key="13">
    <source>
        <dbReference type="Proteomes" id="UP000449547"/>
    </source>
</evidence>
<keyword evidence="4" id="KW-0132">Cell division</keyword>
<dbReference type="VEuPathDB" id="FungiDB:DIURU_002165"/>
<feature type="compositionally biased region" description="Acidic residues" evidence="9">
    <location>
        <begin position="536"/>
        <end position="604"/>
    </location>
</feature>
<dbReference type="GO" id="GO:0051301">
    <property type="term" value="P:cell division"/>
    <property type="evidence" value="ECO:0007669"/>
    <property type="project" value="UniProtKB-KW"/>
</dbReference>
<dbReference type="Gene3D" id="1.25.10.10">
    <property type="entry name" value="Leucine-rich Repeat Variant"/>
    <property type="match status" value="1"/>
</dbReference>
<keyword evidence="7" id="KW-0131">Cell cycle</keyword>
<feature type="domain" description="Nuclear condensin complex subunit 3 C-terminal" evidence="11">
    <location>
        <begin position="825"/>
        <end position="1108"/>
    </location>
</feature>
<organism evidence="12 13">
    <name type="scientific">Diutina rugosa</name>
    <name type="common">Yeast</name>
    <name type="synonym">Candida rugosa</name>
    <dbReference type="NCBI Taxonomy" id="5481"/>
    <lineage>
        <taxon>Eukaryota</taxon>
        <taxon>Fungi</taxon>
        <taxon>Dikarya</taxon>
        <taxon>Ascomycota</taxon>
        <taxon>Saccharomycotina</taxon>
        <taxon>Pichiomycetes</taxon>
        <taxon>Debaryomycetaceae</taxon>
        <taxon>Diutina</taxon>
    </lineage>
</organism>
<feature type="coiled-coil region" evidence="8">
    <location>
        <begin position="631"/>
        <end position="658"/>
    </location>
</feature>
<keyword evidence="10" id="KW-1133">Transmembrane helix</keyword>
<dbReference type="InterPro" id="IPR011989">
    <property type="entry name" value="ARM-like"/>
</dbReference>
<dbReference type="PANTHER" id="PTHR14418">
    <property type="entry name" value="CONDENSIN COMPLEX SUBUNIT 3-RELATED"/>
    <property type="match status" value="1"/>
</dbReference>
<feature type="transmembrane region" description="Helical" evidence="10">
    <location>
        <begin position="906"/>
        <end position="925"/>
    </location>
</feature>
<comment type="subcellular location">
    <subcellularLocation>
        <location evidence="1">Chromosome</location>
    </subcellularLocation>
</comment>
<feature type="compositionally biased region" description="Acidic residues" evidence="9">
    <location>
        <begin position="791"/>
        <end position="804"/>
    </location>
</feature>
<dbReference type="Proteomes" id="UP000449547">
    <property type="component" value="Unassembled WGS sequence"/>
</dbReference>
<dbReference type="InterPro" id="IPR025977">
    <property type="entry name" value="Cnd3_C"/>
</dbReference>
<evidence type="ECO:0000256" key="9">
    <source>
        <dbReference type="SAM" id="MobiDB-lite"/>
    </source>
</evidence>
<dbReference type="Pfam" id="PF13646">
    <property type="entry name" value="HEAT_2"/>
    <property type="match status" value="1"/>
</dbReference>
<dbReference type="RefSeq" id="XP_034013088.1">
    <property type="nucleotide sequence ID" value="XM_034154787.1"/>
</dbReference>
<dbReference type="GO" id="GO:0000793">
    <property type="term" value="C:condensed chromosome"/>
    <property type="evidence" value="ECO:0007669"/>
    <property type="project" value="TreeGrafter"/>
</dbReference>
<dbReference type="GO" id="GO:0007076">
    <property type="term" value="P:mitotic chromosome condensation"/>
    <property type="evidence" value="ECO:0007669"/>
    <property type="project" value="InterPro"/>
</dbReference>
<evidence type="ECO:0000313" key="12">
    <source>
        <dbReference type="EMBL" id="KAA8903943.1"/>
    </source>
</evidence>
<evidence type="ECO:0000256" key="1">
    <source>
        <dbReference type="ARBA" id="ARBA00004286"/>
    </source>
</evidence>
<comment type="similarity">
    <text evidence="2">Belongs to the CND3 (condensin subunit 3) family.</text>
</comment>
<feature type="region of interest" description="Disordered" evidence="9">
    <location>
        <begin position="1172"/>
        <end position="1224"/>
    </location>
</feature>
<feature type="compositionally biased region" description="Basic and acidic residues" evidence="9">
    <location>
        <begin position="612"/>
        <end position="624"/>
    </location>
</feature>
<keyword evidence="5" id="KW-0498">Mitosis</keyword>
<evidence type="ECO:0000256" key="2">
    <source>
        <dbReference type="ARBA" id="ARBA00006533"/>
    </source>
</evidence>
<dbReference type="Pfam" id="PF12719">
    <property type="entry name" value="Cnd3"/>
    <property type="match status" value="1"/>
</dbReference>
<dbReference type="GeneID" id="54780816"/>
<feature type="compositionally biased region" description="Polar residues" evidence="9">
    <location>
        <begin position="1172"/>
        <end position="1199"/>
    </location>
</feature>
<feature type="transmembrane region" description="Helical" evidence="10">
    <location>
        <begin position="875"/>
        <end position="894"/>
    </location>
</feature>
<dbReference type="OMA" id="LMICIDF"/>
<evidence type="ECO:0000256" key="6">
    <source>
        <dbReference type="ARBA" id="ARBA00023067"/>
    </source>
</evidence>
<evidence type="ECO:0000259" key="11">
    <source>
        <dbReference type="Pfam" id="PF12719"/>
    </source>
</evidence>
<feature type="region of interest" description="Disordered" evidence="9">
    <location>
        <begin position="791"/>
        <end position="813"/>
    </location>
</feature>
<keyword evidence="10" id="KW-0812">Transmembrane</keyword>
<protein>
    <recommendedName>
        <fullName evidence="11">Nuclear condensin complex subunit 3 C-terminal domain-containing protein</fullName>
    </recommendedName>
</protein>
<evidence type="ECO:0000256" key="3">
    <source>
        <dbReference type="ARBA" id="ARBA00022454"/>
    </source>
</evidence>
<gene>
    <name evidence="12" type="ORF">DIURU_002165</name>
</gene>